<evidence type="ECO:0000256" key="1">
    <source>
        <dbReference type="SAM" id="MobiDB-lite"/>
    </source>
</evidence>
<proteinExistence type="predicted"/>
<dbReference type="AlphaFoldDB" id="A0A1L9VVA8"/>
<name>A0A1L9VVA8_ASPGL</name>
<sequence length="564" mass="64981">MPPNTHSRTYAHPVNDNPKTNTDILHANRALSKEISNTMPTKTRVEIELSPLAWEWMRISSGTQHYQPAKRVIADVNNAREQGLYDLPSQRIDEVVVKLYAPMSDNPGQLFILFDKVINLVDMLRRAPAIQKMSIVLETLDGQEWHHEQVTIGGVKESFFVPWADDCDIVVVLFCSLKNVGDVSVRGHSRELERLIDWKVIDWAVGVVREKSWEKYVPDPTRARATRRFDTTTYYASYTHRPDRSTPGTDVDRKVAEYCLRVHVNLMRHDFRDTGCHQRRELLKQSFIYGGKSMNTPPSPFEHDMILIAEEYPDLLRKYDHAIEVFLHLQRIVVCAYERTKPGTHNDTNIVTQFYNWDEAAWELVVSAFGDPLPNMGSWVYKECAAELGSFVDYNECLGRVEEEGKSDWLVEVVGVGQFLQDWVREFVYGEDGEDEYGEAYDEENVDEEDEGVESEDGGEDEVEEDEEEKQGEDVEEEDKEDESVENEGKDGEVDEEVGLRDEDDGDDGDDERQDEAKDEEAQDEENVVEDDKKEDNDQGEDEDEEGEAYYEDDDDWDFCECCA</sequence>
<dbReference type="GeneID" id="34460417"/>
<dbReference type="STRING" id="1160497.A0A1L9VVA8"/>
<evidence type="ECO:0000313" key="2">
    <source>
        <dbReference type="EMBL" id="OJJ87853.1"/>
    </source>
</evidence>
<accession>A0A1L9VVA8</accession>
<gene>
    <name evidence="2" type="ORF">ASPGLDRAFT_32327</name>
</gene>
<dbReference type="EMBL" id="KV878890">
    <property type="protein sequence ID" value="OJJ87853.1"/>
    <property type="molecule type" value="Genomic_DNA"/>
</dbReference>
<feature type="compositionally biased region" description="Acidic residues" evidence="1">
    <location>
        <begin position="538"/>
        <end position="557"/>
    </location>
</feature>
<organism evidence="2 3">
    <name type="scientific">Aspergillus glaucus CBS 516.65</name>
    <dbReference type="NCBI Taxonomy" id="1160497"/>
    <lineage>
        <taxon>Eukaryota</taxon>
        <taxon>Fungi</taxon>
        <taxon>Dikarya</taxon>
        <taxon>Ascomycota</taxon>
        <taxon>Pezizomycotina</taxon>
        <taxon>Eurotiomycetes</taxon>
        <taxon>Eurotiomycetidae</taxon>
        <taxon>Eurotiales</taxon>
        <taxon>Aspergillaceae</taxon>
        <taxon>Aspergillus</taxon>
        <taxon>Aspergillus subgen. Aspergillus</taxon>
    </lineage>
</organism>
<feature type="compositionally biased region" description="Acidic residues" evidence="1">
    <location>
        <begin position="493"/>
        <end position="529"/>
    </location>
</feature>
<reference evidence="3" key="1">
    <citation type="journal article" date="2017" name="Genome Biol.">
        <title>Comparative genomics reveals high biological diversity and specific adaptations in the industrially and medically important fungal genus Aspergillus.</title>
        <authorList>
            <person name="de Vries R.P."/>
            <person name="Riley R."/>
            <person name="Wiebenga A."/>
            <person name="Aguilar-Osorio G."/>
            <person name="Amillis S."/>
            <person name="Uchima C.A."/>
            <person name="Anderluh G."/>
            <person name="Asadollahi M."/>
            <person name="Askin M."/>
            <person name="Barry K."/>
            <person name="Battaglia E."/>
            <person name="Bayram O."/>
            <person name="Benocci T."/>
            <person name="Braus-Stromeyer S.A."/>
            <person name="Caldana C."/>
            <person name="Canovas D."/>
            <person name="Cerqueira G.C."/>
            <person name="Chen F."/>
            <person name="Chen W."/>
            <person name="Choi C."/>
            <person name="Clum A."/>
            <person name="Dos Santos R.A."/>
            <person name="Damasio A.R."/>
            <person name="Diallinas G."/>
            <person name="Emri T."/>
            <person name="Fekete E."/>
            <person name="Flipphi M."/>
            <person name="Freyberg S."/>
            <person name="Gallo A."/>
            <person name="Gournas C."/>
            <person name="Habgood R."/>
            <person name="Hainaut M."/>
            <person name="Harispe M.L."/>
            <person name="Henrissat B."/>
            <person name="Hilden K.S."/>
            <person name="Hope R."/>
            <person name="Hossain A."/>
            <person name="Karabika E."/>
            <person name="Karaffa L."/>
            <person name="Karanyi Z."/>
            <person name="Krasevec N."/>
            <person name="Kuo A."/>
            <person name="Kusch H."/>
            <person name="LaButti K."/>
            <person name="Lagendijk E.L."/>
            <person name="Lapidus A."/>
            <person name="Levasseur A."/>
            <person name="Lindquist E."/>
            <person name="Lipzen A."/>
            <person name="Logrieco A.F."/>
            <person name="MacCabe A."/>
            <person name="Maekelae M.R."/>
            <person name="Malavazi I."/>
            <person name="Melin P."/>
            <person name="Meyer V."/>
            <person name="Mielnichuk N."/>
            <person name="Miskei M."/>
            <person name="Molnar A.P."/>
            <person name="Mule G."/>
            <person name="Ngan C.Y."/>
            <person name="Orejas M."/>
            <person name="Orosz E."/>
            <person name="Ouedraogo J.P."/>
            <person name="Overkamp K.M."/>
            <person name="Park H.-S."/>
            <person name="Perrone G."/>
            <person name="Piumi F."/>
            <person name="Punt P.J."/>
            <person name="Ram A.F."/>
            <person name="Ramon A."/>
            <person name="Rauscher S."/>
            <person name="Record E."/>
            <person name="Riano-Pachon D.M."/>
            <person name="Robert V."/>
            <person name="Roehrig J."/>
            <person name="Ruller R."/>
            <person name="Salamov A."/>
            <person name="Salih N.S."/>
            <person name="Samson R.A."/>
            <person name="Sandor E."/>
            <person name="Sanguinetti M."/>
            <person name="Schuetze T."/>
            <person name="Sepcic K."/>
            <person name="Shelest E."/>
            <person name="Sherlock G."/>
            <person name="Sophianopoulou V."/>
            <person name="Squina F.M."/>
            <person name="Sun H."/>
            <person name="Susca A."/>
            <person name="Todd R.B."/>
            <person name="Tsang A."/>
            <person name="Unkles S.E."/>
            <person name="van de Wiele N."/>
            <person name="van Rossen-Uffink D."/>
            <person name="Oliveira J.V."/>
            <person name="Vesth T.C."/>
            <person name="Visser J."/>
            <person name="Yu J.-H."/>
            <person name="Zhou M."/>
            <person name="Andersen M.R."/>
            <person name="Archer D.B."/>
            <person name="Baker S.E."/>
            <person name="Benoit I."/>
            <person name="Brakhage A.A."/>
            <person name="Braus G.H."/>
            <person name="Fischer R."/>
            <person name="Frisvad J.C."/>
            <person name="Goldman G.H."/>
            <person name="Houbraken J."/>
            <person name="Oakley B."/>
            <person name="Pocsi I."/>
            <person name="Scazzocchio C."/>
            <person name="Seiboth B."/>
            <person name="vanKuyk P.A."/>
            <person name="Wortman J."/>
            <person name="Dyer P.S."/>
            <person name="Grigoriev I.V."/>
        </authorList>
    </citation>
    <scope>NUCLEOTIDE SEQUENCE [LARGE SCALE GENOMIC DNA]</scope>
    <source>
        <strain evidence="3">CBS 516.65</strain>
    </source>
</reference>
<evidence type="ECO:0000313" key="3">
    <source>
        <dbReference type="Proteomes" id="UP000184300"/>
    </source>
</evidence>
<dbReference type="Proteomes" id="UP000184300">
    <property type="component" value="Unassembled WGS sequence"/>
</dbReference>
<feature type="region of interest" description="Disordered" evidence="1">
    <location>
        <begin position="1"/>
        <end position="20"/>
    </location>
</feature>
<dbReference type="RefSeq" id="XP_022404536.1">
    <property type="nucleotide sequence ID" value="XM_022544156.1"/>
</dbReference>
<dbReference type="VEuPathDB" id="FungiDB:ASPGLDRAFT_32327"/>
<protein>
    <submittedName>
        <fullName evidence="2">Uncharacterized protein</fullName>
    </submittedName>
</protein>
<keyword evidence="3" id="KW-1185">Reference proteome</keyword>
<feature type="compositionally biased region" description="Acidic residues" evidence="1">
    <location>
        <begin position="431"/>
        <end position="486"/>
    </location>
</feature>
<feature type="region of interest" description="Disordered" evidence="1">
    <location>
        <begin position="431"/>
        <end position="557"/>
    </location>
</feature>
<dbReference type="OrthoDB" id="3940621at2759"/>